<evidence type="ECO:0000256" key="9">
    <source>
        <dbReference type="ARBA" id="ARBA00023180"/>
    </source>
</evidence>
<evidence type="ECO:0000256" key="1">
    <source>
        <dbReference type="ARBA" id="ARBA00004167"/>
    </source>
</evidence>
<evidence type="ECO:0000313" key="13">
    <source>
        <dbReference type="Proteomes" id="UP000694620"/>
    </source>
</evidence>
<keyword evidence="9" id="KW-0325">Glycoprotein</keyword>
<dbReference type="GeneTree" id="ENSGT00940000166603"/>
<evidence type="ECO:0000256" key="7">
    <source>
        <dbReference type="ARBA" id="ARBA00023157"/>
    </source>
</evidence>
<reference evidence="12" key="1">
    <citation type="submission" date="2021-06" db="EMBL/GenBank/DDBJ databases">
        <authorList>
            <consortium name="Wellcome Sanger Institute Data Sharing"/>
        </authorList>
    </citation>
    <scope>NUCLEOTIDE SEQUENCE [LARGE SCALE GENOMIC DNA]</scope>
</reference>
<evidence type="ECO:0000256" key="5">
    <source>
        <dbReference type="ARBA" id="ARBA00022989"/>
    </source>
</evidence>
<feature type="disulfide bond" evidence="10">
    <location>
        <begin position="35"/>
        <end position="53"/>
    </location>
</feature>
<keyword evidence="5" id="KW-1133">Transmembrane helix</keyword>
<dbReference type="PRINTS" id="PR00261">
    <property type="entry name" value="LDLRECEPTOR"/>
</dbReference>
<dbReference type="FunFam" id="4.10.400.10:FF:000002">
    <property type="entry name" value="Low-density lipoprotein receptor-related protein 1"/>
    <property type="match status" value="2"/>
</dbReference>
<organism evidence="12 13">
    <name type="scientific">Erpetoichthys calabaricus</name>
    <name type="common">Rope fish</name>
    <name type="synonym">Calamoichthys calabaricus</name>
    <dbReference type="NCBI Taxonomy" id="27687"/>
    <lineage>
        <taxon>Eukaryota</taxon>
        <taxon>Metazoa</taxon>
        <taxon>Chordata</taxon>
        <taxon>Craniata</taxon>
        <taxon>Vertebrata</taxon>
        <taxon>Euteleostomi</taxon>
        <taxon>Actinopterygii</taxon>
        <taxon>Polypteriformes</taxon>
        <taxon>Polypteridae</taxon>
        <taxon>Erpetoichthys</taxon>
    </lineage>
</organism>
<dbReference type="PANTHER" id="PTHR22722">
    <property type="entry name" value="LOW-DENSITY LIPOPROTEIN RECEPTOR-RELATED PROTEIN 2-RELATED"/>
    <property type="match status" value="1"/>
</dbReference>
<proteinExistence type="predicted"/>
<name>A0A8C4RY38_ERPCA</name>
<keyword evidence="8" id="KW-0675">Receptor</keyword>
<evidence type="ECO:0000256" key="3">
    <source>
        <dbReference type="ARBA" id="ARBA00022729"/>
    </source>
</evidence>
<dbReference type="Proteomes" id="UP000694620">
    <property type="component" value="Chromosome 3"/>
</dbReference>
<evidence type="ECO:0000313" key="12">
    <source>
        <dbReference type="Ensembl" id="ENSECRP00000006801.1"/>
    </source>
</evidence>
<keyword evidence="13" id="KW-1185">Reference proteome</keyword>
<dbReference type="CDD" id="cd00112">
    <property type="entry name" value="LDLa"/>
    <property type="match status" value="3"/>
</dbReference>
<dbReference type="GO" id="GO:0042562">
    <property type="term" value="F:hormone binding"/>
    <property type="evidence" value="ECO:0007669"/>
    <property type="project" value="TreeGrafter"/>
</dbReference>
<dbReference type="SUPFAM" id="SSF57424">
    <property type="entry name" value="LDL receptor-like module"/>
    <property type="match status" value="3"/>
</dbReference>
<accession>A0A8C4RY38</accession>
<dbReference type="Ensembl" id="ENSECRT00000006910.1">
    <property type="protein sequence ID" value="ENSECRP00000006801.1"/>
    <property type="gene ID" value="ENSECRG00000004532.1"/>
</dbReference>
<evidence type="ECO:0000256" key="11">
    <source>
        <dbReference type="SAM" id="SignalP"/>
    </source>
</evidence>
<protein>
    <submittedName>
        <fullName evidence="12">Uncharacterized protein</fullName>
    </submittedName>
</protein>
<comment type="caution">
    <text evidence="10">Lacks conserved residue(s) required for the propagation of feature annotation.</text>
</comment>
<dbReference type="InterPro" id="IPR002172">
    <property type="entry name" value="LDrepeatLR_classA_rpt"/>
</dbReference>
<dbReference type="PROSITE" id="PS50068">
    <property type="entry name" value="LDLRA_2"/>
    <property type="match status" value="3"/>
</dbReference>
<reference evidence="12" key="3">
    <citation type="submission" date="2025-09" db="UniProtKB">
        <authorList>
            <consortium name="Ensembl"/>
        </authorList>
    </citation>
    <scope>IDENTIFICATION</scope>
</reference>
<dbReference type="InterPro" id="IPR036055">
    <property type="entry name" value="LDL_receptor-like_sf"/>
</dbReference>
<evidence type="ECO:0000256" key="10">
    <source>
        <dbReference type="PROSITE-ProRule" id="PRU00124"/>
    </source>
</evidence>
<dbReference type="InterPro" id="IPR023415">
    <property type="entry name" value="LDLR_class-A_CS"/>
</dbReference>
<keyword evidence="2" id="KW-0812">Transmembrane</keyword>
<dbReference type="GO" id="GO:0043235">
    <property type="term" value="C:receptor complex"/>
    <property type="evidence" value="ECO:0007669"/>
    <property type="project" value="TreeGrafter"/>
</dbReference>
<dbReference type="SMART" id="SM00192">
    <property type="entry name" value="LDLa"/>
    <property type="match status" value="3"/>
</dbReference>
<evidence type="ECO:0000256" key="6">
    <source>
        <dbReference type="ARBA" id="ARBA00023136"/>
    </source>
</evidence>
<dbReference type="GO" id="GO:0006898">
    <property type="term" value="P:receptor-mediated endocytosis"/>
    <property type="evidence" value="ECO:0007669"/>
    <property type="project" value="TreeGrafter"/>
</dbReference>
<dbReference type="PROSITE" id="PS01209">
    <property type="entry name" value="LDLRA_1"/>
    <property type="match status" value="2"/>
</dbReference>
<keyword evidence="7 10" id="KW-1015">Disulfide bond</keyword>
<dbReference type="Gene3D" id="4.10.400.10">
    <property type="entry name" value="Low-density Lipoprotein Receptor"/>
    <property type="match status" value="3"/>
</dbReference>
<dbReference type="FunFam" id="4.10.400.10:FF:000065">
    <property type="entry name" value="Transmembrane protease serine 7"/>
    <property type="match status" value="1"/>
</dbReference>
<evidence type="ECO:0000256" key="8">
    <source>
        <dbReference type="ARBA" id="ARBA00023170"/>
    </source>
</evidence>
<reference evidence="12" key="2">
    <citation type="submission" date="2025-08" db="UniProtKB">
        <authorList>
            <consortium name="Ensembl"/>
        </authorList>
    </citation>
    <scope>IDENTIFICATION</scope>
</reference>
<feature type="chain" id="PRO_5034058097" evidence="11">
    <location>
        <begin position="24"/>
        <end position="291"/>
    </location>
</feature>
<dbReference type="GO" id="GO:0016324">
    <property type="term" value="C:apical plasma membrane"/>
    <property type="evidence" value="ECO:0007669"/>
    <property type="project" value="TreeGrafter"/>
</dbReference>
<dbReference type="AlphaFoldDB" id="A0A8C4RY38"/>
<keyword evidence="4" id="KW-0677">Repeat</keyword>
<keyword evidence="6" id="KW-0472">Membrane</keyword>
<keyword evidence="3 11" id="KW-0732">Signal</keyword>
<feature type="disulfide bond" evidence="10">
    <location>
        <begin position="28"/>
        <end position="40"/>
    </location>
</feature>
<comment type="subcellular location">
    <subcellularLocation>
        <location evidence="1">Membrane</location>
        <topology evidence="1">Single-pass membrane protein</topology>
    </subcellularLocation>
</comment>
<dbReference type="Pfam" id="PF00057">
    <property type="entry name" value="Ldl_recept_a"/>
    <property type="match status" value="3"/>
</dbReference>
<sequence length="291" mass="32089">MHAPGRELCQSLACSLFLFSSLAAEFKCRPGQFQCGTGICTNPAYICDGDNDCQDNSDEANSEVTCAPNQFQCSITKRCIPRVWVCDRDNDCVDGSDEPANCSKSLRRFRCKDSGRCIPARWKCDGEDDCGDGSDEPKEECAPREPPGFISCCPPFPSVALACPSVPFLVTSGLLSVSLAVTSFVPLIRPLQVWLQFFFFLPLRVPALLGQCKEATHPSPPLAHYLIRWSGSRSHRGCLPVYVERPPSSHVALVTSPCFVSSACLFCSSAPLLRERVRMCQRTLHRRTLEV</sequence>
<dbReference type="PANTHER" id="PTHR22722:SF15">
    <property type="entry name" value="LOW-DENSITY LIPOPROTEIN RECEPTOR-RELATED"/>
    <property type="match status" value="1"/>
</dbReference>
<feature type="signal peptide" evidence="11">
    <location>
        <begin position="1"/>
        <end position="23"/>
    </location>
</feature>
<dbReference type="InterPro" id="IPR051221">
    <property type="entry name" value="LDLR-related"/>
</dbReference>
<evidence type="ECO:0000256" key="4">
    <source>
        <dbReference type="ARBA" id="ARBA00022737"/>
    </source>
</evidence>
<evidence type="ECO:0000256" key="2">
    <source>
        <dbReference type="ARBA" id="ARBA00022692"/>
    </source>
</evidence>